<sequence>MTRLPAISTLALILTASAAPALAQTQVSPPPAPPPANTAPGTSGSTLSAAEREAIREEIRRQLQGEMQEKLDAAKEEMRDEVRAAVTSAGAAQEWSDEWQEVRPKLDLFEVNGYFRTRGDLFYRFDMDTGLDPSGNGIFPIDPQNTDRHTQATTNMRLRINPTLNVSEDVRLKAQVDVFDNLVWGSTPNAGFSAGTGNQRNPWNIGSDGQGPPRFGFNSITDSITAKRVWAEVRTPVGELRFGRMADDFGLGMNINDGNCLDCDHGNTVDRVLFATKIFNHVIAPSLDFVSEGPTSANPFTQFPTAQPFDRTQADDARDWILTILRRDSDDEIRKLQAAGRETFVNYGLRLAYRIQTWDAPLLAVGGSGNGNAGGGAPQEGVGTVDPASFVARRAWTLTPDVWFRLIHKKYRLEFEFVTVHGKFNVEPSELEAGPIAGEQVRELTLAQYGAVLQNELKLADDKLALGLELGYASGGNAPGFGNFPGRLDPTVPGGFTQRGDWDGPQFNCGPTACPNRTINNFRFNRDYRVDLILFREILGGVTDAIYVRPSIRYDITTGLDVNFAGVYSQAAESVTTPTQSRPLGVELDTAINYLSDDGFVMSLAYGVLFPLSGLDQLVDFTNPAAGVISAKSAQTVRLFLGVVY</sequence>
<feature type="region of interest" description="Disordered" evidence="2">
    <location>
        <begin position="24"/>
        <end position="49"/>
    </location>
</feature>
<evidence type="ECO:0000313" key="4">
    <source>
        <dbReference type="EMBL" id="AKU91774.1"/>
    </source>
</evidence>
<feature type="chain" id="PRO_5005465703" description="TIGR04551 family protein" evidence="3">
    <location>
        <begin position="24"/>
        <end position="645"/>
    </location>
</feature>
<evidence type="ECO:0000313" key="5">
    <source>
        <dbReference type="Proteomes" id="UP000055590"/>
    </source>
</evidence>
<feature type="compositionally biased region" description="Pro residues" evidence="2">
    <location>
        <begin position="28"/>
        <end position="37"/>
    </location>
</feature>
<dbReference type="OrthoDB" id="5495168at2"/>
<reference evidence="4 5" key="1">
    <citation type="submission" date="2015-08" db="EMBL/GenBank/DDBJ databases">
        <authorList>
            <person name="Babu N.S."/>
            <person name="Beckwith C.J."/>
            <person name="Beseler K.G."/>
            <person name="Brison A."/>
            <person name="Carone J.V."/>
            <person name="Caskin T.P."/>
            <person name="Diamond M."/>
            <person name="Durham M.E."/>
            <person name="Foxe J.M."/>
            <person name="Go M."/>
            <person name="Henderson B.A."/>
            <person name="Jones I.B."/>
            <person name="McGettigan J.A."/>
            <person name="Micheletti S.J."/>
            <person name="Nasrallah M.E."/>
            <person name="Ortiz D."/>
            <person name="Piller C.R."/>
            <person name="Privatt S.R."/>
            <person name="Schneider S.L."/>
            <person name="Sharp S."/>
            <person name="Smith T.C."/>
            <person name="Stanton J.D."/>
            <person name="Ullery H.E."/>
            <person name="Wilson R.J."/>
            <person name="Serrano M.G."/>
            <person name="Buck G."/>
            <person name="Lee V."/>
            <person name="Wang Y."/>
            <person name="Carvalho R."/>
            <person name="Voegtly L."/>
            <person name="Shi R."/>
            <person name="Duckworth R."/>
            <person name="Johnson A."/>
            <person name="Loviza R."/>
            <person name="Walstead R."/>
            <person name="Shah Z."/>
            <person name="Kiflezghi M."/>
            <person name="Wade K."/>
            <person name="Ball S.L."/>
            <person name="Bradley K.W."/>
            <person name="Asai D.J."/>
            <person name="Bowman C.A."/>
            <person name="Russell D.A."/>
            <person name="Pope W.H."/>
            <person name="Jacobs-Sera D."/>
            <person name="Hendrix R.W."/>
            <person name="Hatfull G.F."/>
        </authorList>
    </citation>
    <scope>NUCLEOTIDE SEQUENCE [LARGE SCALE GENOMIC DNA]</scope>
    <source>
        <strain evidence="4 5">DSM 27710</strain>
    </source>
</reference>
<keyword evidence="5" id="KW-1185">Reference proteome</keyword>
<feature type="coiled-coil region" evidence="1">
    <location>
        <begin position="56"/>
        <end position="84"/>
    </location>
</feature>
<feature type="signal peptide" evidence="3">
    <location>
        <begin position="1"/>
        <end position="23"/>
    </location>
</feature>
<gene>
    <name evidence="4" type="ORF">AKJ08_2161</name>
</gene>
<dbReference type="InterPro" id="IPR030884">
    <property type="entry name" value="CHP04551"/>
</dbReference>
<dbReference type="RefSeq" id="WP_050726041.1">
    <property type="nucleotide sequence ID" value="NZ_CP012332.1"/>
</dbReference>
<dbReference type="NCBIfam" id="TIGR04551">
    <property type="entry name" value="TIGR04551 family protein"/>
    <property type="match status" value="1"/>
</dbReference>
<dbReference type="KEGG" id="vin:AKJ08_2161"/>
<protein>
    <recommendedName>
        <fullName evidence="6">TIGR04551 family protein</fullName>
    </recommendedName>
</protein>
<keyword evidence="3" id="KW-0732">Signal</keyword>
<dbReference type="Proteomes" id="UP000055590">
    <property type="component" value="Chromosome"/>
</dbReference>
<name>A0A0K1PF93_9BACT</name>
<evidence type="ECO:0008006" key="6">
    <source>
        <dbReference type="Google" id="ProtNLM"/>
    </source>
</evidence>
<evidence type="ECO:0000256" key="3">
    <source>
        <dbReference type="SAM" id="SignalP"/>
    </source>
</evidence>
<accession>A0A0K1PF93</accession>
<proteinExistence type="predicted"/>
<organism evidence="4 5">
    <name type="scientific">Vulgatibacter incomptus</name>
    <dbReference type="NCBI Taxonomy" id="1391653"/>
    <lineage>
        <taxon>Bacteria</taxon>
        <taxon>Pseudomonadati</taxon>
        <taxon>Myxococcota</taxon>
        <taxon>Myxococcia</taxon>
        <taxon>Myxococcales</taxon>
        <taxon>Cystobacterineae</taxon>
        <taxon>Vulgatibacteraceae</taxon>
        <taxon>Vulgatibacter</taxon>
    </lineage>
</organism>
<evidence type="ECO:0000256" key="2">
    <source>
        <dbReference type="SAM" id="MobiDB-lite"/>
    </source>
</evidence>
<dbReference type="STRING" id="1391653.AKJ08_2161"/>
<keyword evidence="1" id="KW-0175">Coiled coil</keyword>
<evidence type="ECO:0000256" key="1">
    <source>
        <dbReference type="SAM" id="Coils"/>
    </source>
</evidence>
<dbReference type="EMBL" id="CP012332">
    <property type="protein sequence ID" value="AKU91774.1"/>
    <property type="molecule type" value="Genomic_DNA"/>
</dbReference>
<dbReference type="AlphaFoldDB" id="A0A0K1PF93"/>